<accession>A0A546X3K6</accession>
<evidence type="ECO:0000313" key="1">
    <source>
        <dbReference type="EMBL" id="TRA95339.1"/>
    </source>
</evidence>
<dbReference type="InterPro" id="IPR009862">
    <property type="entry name" value="DUF1419"/>
</dbReference>
<dbReference type="AlphaFoldDB" id="A0A546X3K6"/>
<organism evidence="1 2">
    <name type="scientific">Rhizobium rhizogenes</name>
    <name type="common">Agrobacterium rhizogenes</name>
    <dbReference type="NCBI Taxonomy" id="359"/>
    <lineage>
        <taxon>Bacteria</taxon>
        <taxon>Pseudomonadati</taxon>
        <taxon>Pseudomonadota</taxon>
        <taxon>Alphaproteobacteria</taxon>
        <taxon>Hyphomicrobiales</taxon>
        <taxon>Rhizobiaceae</taxon>
        <taxon>Rhizobium/Agrobacterium group</taxon>
        <taxon>Rhizobium</taxon>
    </lineage>
</organism>
<dbReference type="Proteomes" id="UP000315434">
    <property type="component" value="Unassembled WGS sequence"/>
</dbReference>
<dbReference type="Pfam" id="PF07215">
    <property type="entry name" value="DUF1419"/>
    <property type="match status" value="1"/>
</dbReference>
<comment type="caution">
    <text evidence="1">The sequence shown here is derived from an EMBL/GenBank/DDBJ whole genome shotgun (WGS) entry which is preliminary data.</text>
</comment>
<dbReference type="EMBL" id="SGNY01000013">
    <property type="protein sequence ID" value="TRA95339.1"/>
    <property type="molecule type" value="Genomic_DNA"/>
</dbReference>
<dbReference type="RefSeq" id="WP_142843519.1">
    <property type="nucleotide sequence ID" value="NZ_SGNY01000013.1"/>
</dbReference>
<name>A0A546X3K6_RHIRH</name>
<proteinExistence type="predicted"/>
<gene>
    <name evidence="1" type="ORF">EXN68_26165</name>
</gene>
<reference evidence="1 2" key="1">
    <citation type="journal article" date="2019" name="Appl. Microbiol. Biotechnol.">
        <title>Differential efficiency of wild type rhizogenic strains for rol gene transformation of plants.</title>
        <authorList>
            <person name="Desmet S."/>
            <person name="De Keyser E."/>
            <person name="Van Vaerenbergh J."/>
            <person name="Baeyen S."/>
            <person name="Van Huylenbroeck J."/>
            <person name="Geelen D."/>
            <person name="Dhooghe E."/>
        </authorList>
    </citation>
    <scope>NUCLEOTIDE SEQUENCE [LARGE SCALE GENOMIC DNA]</scope>
    <source>
        <strain evidence="1 2">GBBC3284</strain>
    </source>
</reference>
<protein>
    <submittedName>
        <fullName evidence="1">DUF1419 domain-containing protein</fullName>
    </submittedName>
</protein>
<dbReference type="OrthoDB" id="7472639at2"/>
<sequence length="193" mass="21364">MPTTSLLSPFRRIHPGPVSISEVPALLSRHDSAPMSLRRFTGILHAGEWFELDENAARAIAGGVITTIRPGGTASLTVRRPEQIRSVLFSLLTNERERWFHGFVSLTDPAITAATLRAAIVARESSDQGADMRQEWLELIWNKTEARGYADEIWPPGNEGFRTILIQKAGYRPVLKLLAHLSGDEIARLIGDS</sequence>
<evidence type="ECO:0000313" key="2">
    <source>
        <dbReference type="Proteomes" id="UP000315434"/>
    </source>
</evidence>